<proteinExistence type="predicted"/>
<reference evidence="1" key="1">
    <citation type="submission" date="2014-11" db="EMBL/GenBank/DDBJ databases">
        <authorList>
            <person name="Amaro Gonzalez C."/>
        </authorList>
    </citation>
    <scope>NUCLEOTIDE SEQUENCE</scope>
</reference>
<organism evidence="1">
    <name type="scientific">Anguilla anguilla</name>
    <name type="common">European freshwater eel</name>
    <name type="synonym">Muraena anguilla</name>
    <dbReference type="NCBI Taxonomy" id="7936"/>
    <lineage>
        <taxon>Eukaryota</taxon>
        <taxon>Metazoa</taxon>
        <taxon>Chordata</taxon>
        <taxon>Craniata</taxon>
        <taxon>Vertebrata</taxon>
        <taxon>Euteleostomi</taxon>
        <taxon>Actinopterygii</taxon>
        <taxon>Neopterygii</taxon>
        <taxon>Teleostei</taxon>
        <taxon>Anguilliformes</taxon>
        <taxon>Anguillidae</taxon>
        <taxon>Anguilla</taxon>
    </lineage>
</organism>
<accession>A0A0E9XVL5</accession>
<sequence>MKITVQHKNYNAKQVNHNIRLQWRYSRGQKSTYT</sequence>
<protein>
    <submittedName>
        <fullName evidence="1">Uncharacterized protein</fullName>
    </submittedName>
</protein>
<dbReference type="EMBL" id="GBXM01001825">
    <property type="protein sequence ID" value="JAI06753.1"/>
    <property type="molecule type" value="Transcribed_RNA"/>
</dbReference>
<name>A0A0E9XVL5_ANGAN</name>
<evidence type="ECO:0000313" key="1">
    <source>
        <dbReference type="EMBL" id="JAI06753.1"/>
    </source>
</evidence>
<dbReference type="AlphaFoldDB" id="A0A0E9XVL5"/>
<reference evidence="1" key="2">
    <citation type="journal article" date="2015" name="Fish Shellfish Immunol.">
        <title>Early steps in the European eel (Anguilla anguilla)-Vibrio vulnificus interaction in the gills: Role of the RtxA13 toxin.</title>
        <authorList>
            <person name="Callol A."/>
            <person name="Pajuelo D."/>
            <person name="Ebbesson L."/>
            <person name="Teles M."/>
            <person name="MacKenzie S."/>
            <person name="Amaro C."/>
        </authorList>
    </citation>
    <scope>NUCLEOTIDE SEQUENCE</scope>
</reference>